<evidence type="ECO:0000256" key="3">
    <source>
        <dbReference type="ARBA" id="ARBA00022605"/>
    </source>
</evidence>
<dbReference type="InterPro" id="IPR013708">
    <property type="entry name" value="Shikimate_DH-bd_N"/>
</dbReference>
<dbReference type="PANTHER" id="PTHR21089">
    <property type="entry name" value="SHIKIMATE DEHYDROGENASE"/>
    <property type="match status" value="1"/>
</dbReference>
<dbReference type="NCBIfam" id="TIGR00507">
    <property type="entry name" value="aroE"/>
    <property type="match status" value="1"/>
</dbReference>
<keyword evidence="4 8" id="KW-0521">NADP</keyword>
<dbReference type="PANTHER" id="PTHR21089:SF1">
    <property type="entry name" value="BIFUNCTIONAL 3-DEHYDROQUINATE DEHYDRATASE_SHIKIMATE DEHYDROGENASE, CHLOROPLASTIC"/>
    <property type="match status" value="1"/>
</dbReference>
<comment type="similarity">
    <text evidence="8">Belongs to the shikimate dehydrogenase family.</text>
</comment>
<dbReference type="Pfam" id="PF08501">
    <property type="entry name" value="Shikimate_dh_N"/>
    <property type="match status" value="1"/>
</dbReference>
<dbReference type="InterPro" id="IPR041121">
    <property type="entry name" value="SDH_C"/>
</dbReference>
<evidence type="ECO:0000313" key="12">
    <source>
        <dbReference type="EMBL" id="MBC3766604.1"/>
    </source>
</evidence>
<dbReference type="GO" id="GO:0008652">
    <property type="term" value="P:amino acid biosynthetic process"/>
    <property type="evidence" value="ECO:0007669"/>
    <property type="project" value="UniProtKB-KW"/>
</dbReference>
<reference evidence="12" key="2">
    <citation type="submission" date="2020-08" db="EMBL/GenBank/DDBJ databases">
        <authorList>
            <person name="Lai Q."/>
        </authorList>
    </citation>
    <scope>NUCLEOTIDE SEQUENCE</scope>
    <source>
        <strain evidence="12">S27-2</strain>
    </source>
</reference>
<evidence type="ECO:0000259" key="10">
    <source>
        <dbReference type="Pfam" id="PF08501"/>
    </source>
</evidence>
<dbReference type="EC" id="1.1.1.25" evidence="2 8"/>
<evidence type="ECO:0000256" key="7">
    <source>
        <dbReference type="ARBA" id="ARBA00049442"/>
    </source>
</evidence>
<dbReference type="UniPathway" id="UPA00053">
    <property type="reaction ID" value="UER00087"/>
</dbReference>
<dbReference type="Gene3D" id="3.40.50.10860">
    <property type="entry name" value="Leucine Dehydrogenase, chain A, domain 1"/>
    <property type="match status" value="1"/>
</dbReference>
<sequence>MDKYAVFGNPIVQSKSPLIHQQFASQTDQVMEYSAILPEVDGFKDAIKLFIQSGAKGCNVTAPFKHDAYEIADELSVYAKMAGAVNTLSFIDGQIVADNTDGRGLIADLKHHKVELNNKRVLLIGAGGAARGVLLPLMDEQPSHLTIVNRTVSKAQQLADMLNSEAKVNAVGFDELGTQSFDVVINASSSGLSKQLPPVTANIFHNTSICYDMVYGAGQTTFNQWAVDNGVKRVIDGLGMLIEQAALSFQIWRGVKPATEQIRTTLRQQLN</sequence>
<feature type="binding site" evidence="8">
    <location>
        <position position="244"/>
    </location>
    <ligand>
        <name>shikimate</name>
        <dbReference type="ChEBI" id="CHEBI:36208"/>
    </ligand>
</feature>
<feature type="active site" description="Proton acceptor" evidence="8">
    <location>
        <position position="65"/>
    </location>
</feature>
<feature type="binding site" evidence="8">
    <location>
        <position position="237"/>
    </location>
    <ligand>
        <name>NADP(+)</name>
        <dbReference type="ChEBI" id="CHEBI:58349"/>
    </ligand>
</feature>
<comment type="function">
    <text evidence="8">Involved in the biosynthesis of the chorismate, which leads to the biosynthesis of aromatic amino acids. Catalyzes the reversible NADPH linked reduction of 3-dehydroshikimate (DHSA) to yield shikimate (SA).</text>
</comment>
<feature type="domain" description="SDH C-terminal" evidence="11">
    <location>
        <begin position="237"/>
        <end position="267"/>
    </location>
</feature>
<dbReference type="CDD" id="cd01065">
    <property type="entry name" value="NAD_bind_Shikimate_DH"/>
    <property type="match status" value="1"/>
</dbReference>
<keyword evidence="3 8" id="KW-0028">Amino-acid biosynthesis</keyword>
<feature type="domain" description="Shikimate dehydrogenase substrate binding N-terminal" evidence="10">
    <location>
        <begin position="6"/>
        <end position="88"/>
    </location>
</feature>
<feature type="binding site" evidence="8">
    <location>
        <position position="61"/>
    </location>
    <ligand>
        <name>shikimate</name>
        <dbReference type="ChEBI" id="CHEBI:36208"/>
    </ligand>
</feature>
<keyword evidence="5 8" id="KW-0560">Oxidoreductase</keyword>
<dbReference type="GO" id="GO:0050661">
    <property type="term" value="F:NADP binding"/>
    <property type="evidence" value="ECO:0007669"/>
    <property type="project" value="InterPro"/>
</dbReference>
<feature type="binding site" evidence="8">
    <location>
        <begin position="125"/>
        <end position="129"/>
    </location>
    <ligand>
        <name>NADP(+)</name>
        <dbReference type="ChEBI" id="CHEBI:58349"/>
    </ligand>
</feature>
<proteinExistence type="inferred from homology"/>
<evidence type="ECO:0000259" key="9">
    <source>
        <dbReference type="Pfam" id="PF01488"/>
    </source>
</evidence>
<comment type="caution">
    <text evidence="8">Lacks conserved residue(s) required for the propagation of feature annotation.</text>
</comment>
<dbReference type="EMBL" id="JACNEP010000009">
    <property type="protein sequence ID" value="MBC3766604.1"/>
    <property type="molecule type" value="Genomic_DNA"/>
</dbReference>
<protein>
    <recommendedName>
        <fullName evidence="2 8">Shikimate dehydrogenase (NADP(+))</fullName>
        <shortName evidence="8">SDH</shortName>
        <ecNumber evidence="2 8">1.1.1.25</ecNumber>
    </recommendedName>
</protein>
<feature type="binding site" evidence="8">
    <location>
        <begin position="14"/>
        <end position="16"/>
    </location>
    <ligand>
        <name>shikimate</name>
        <dbReference type="ChEBI" id="CHEBI:36208"/>
    </ligand>
</feature>
<dbReference type="InterPro" id="IPR011342">
    <property type="entry name" value="Shikimate_DH"/>
</dbReference>
<dbReference type="Pfam" id="PF01488">
    <property type="entry name" value="Shikimate_DH"/>
    <property type="match status" value="1"/>
</dbReference>
<feature type="domain" description="Quinate/shikimate 5-dehydrogenase/glutamyl-tRNA reductase" evidence="9">
    <location>
        <begin position="112"/>
        <end position="190"/>
    </location>
</feature>
<dbReference type="AlphaFoldDB" id="A0A8J6IUK9"/>
<dbReference type="GO" id="GO:0009073">
    <property type="term" value="P:aromatic amino acid family biosynthetic process"/>
    <property type="evidence" value="ECO:0007669"/>
    <property type="project" value="UniProtKB-KW"/>
</dbReference>
<dbReference type="GO" id="GO:0019632">
    <property type="term" value="P:shikimate metabolic process"/>
    <property type="evidence" value="ECO:0007669"/>
    <property type="project" value="InterPro"/>
</dbReference>
<dbReference type="GO" id="GO:0009423">
    <property type="term" value="P:chorismate biosynthetic process"/>
    <property type="evidence" value="ECO:0007669"/>
    <property type="project" value="UniProtKB-UniRule"/>
</dbReference>
<dbReference type="FunFam" id="3.40.50.720:FF:000104">
    <property type="entry name" value="Shikimate dehydrogenase (NADP(+))"/>
    <property type="match status" value="1"/>
</dbReference>
<dbReference type="InterPro" id="IPR022893">
    <property type="entry name" value="Shikimate_DH_fam"/>
</dbReference>
<keyword evidence="13" id="KW-1185">Reference proteome</keyword>
<dbReference type="FunFam" id="3.40.50.10860:FF:000006">
    <property type="entry name" value="Shikimate dehydrogenase (NADP(+))"/>
    <property type="match status" value="1"/>
</dbReference>
<comment type="subunit">
    <text evidence="8">Homodimer.</text>
</comment>
<evidence type="ECO:0000256" key="6">
    <source>
        <dbReference type="ARBA" id="ARBA00023141"/>
    </source>
</evidence>
<feature type="binding site" evidence="8">
    <location>
        <position position="213"/>
    </location>
    <ligand>
        <name>NADP(+)</name>
        <dbReference type="ChEBI" id="CHEBI:58349"/>
    </ligand>
</feature>
<dbReference type="NCBIfam" id="NF001310">
    <property type="entry name" value="PRK00258.1-2"/>
    <property type="match status" value="1"/>
</dbReference>
<dbReference type="RefSeq" id="WP_186507135.1">
    <property type="nucleotide sequence ID" value="NZ_JACNEP010000009.1"/>
</dbReference>
<gene>
    <name evidence="8 12" type="primary">aroE</name>
    <name evidence="12" type="ORF">H8B19_12010</name>
</gene>
<dbReference type="InterPro" id="IPR006151">
    <property type="entry name" value="Shikm_DH/Glu-tRNA_Rdtase"/>
</dbReference>
<feature type="binding site" evidence="8">
    <location>
        <begin position="149"/>
        <end position="154"/>
    </location>
    <ligand>
        <name>NADP(+)</name>
        <dbReference type="ChEBI" id="CHEBI:58349"/>
    </ligand>
</feature>
<dbReference type="Proteomes" id="UP000601768">
    <property type="component" value="Unassembled WGS sequence"/>
</dbReference>
<feature type="binding site" evidence="8">
    <location>
        <position position="86"/>
    </location>
    <ligand>
        <name>shikimate</name>
        <dbReference type="ChEBI" id="CHEBI:36208"/>
    </ligand>
</feature>
<accession>A0A8J6IUK9</accession>
<evidence type="ECO:0000256" key="4">
    <source>
        <dbReference type="ARBA" id="ARBA00022857"/>
    </source>
</evidence>
<evidence type="ECO:0000256" key="1">
    <source>
        <dbReference type="ARBA" id="ARBA00004871"/>
    </source>
</evidence>
<dbReference type="Pfam" id="PF18317">
    <property type="entry name" value="SDH_C"/>
    <property type="match status" value="1"/>
</dbReference>
<name>A0A8J6IUK9_9ALTE</name>
<dbReference type="SUPFAM" id="SSF53223">
    <property type="entry name" value="Aminoacid dehydrogenase-like, N-terminal domain"/>
    <property type="match status" value="1"/>
</dbReference>
<reference evidence="12" key="1">
    <citation type="journal article" date="2018" name="Int. J. Syst. Evol. Microbiol.">
        <title>Neptunicella marina gen. nov., sp. nov., isolated from surface seawater.</title>
        <authorList>
            <person name="Liu X."/>
            <person name="Lai Q."/>
            <person name="Du Y."/>
            <person name="Zhang X."/>
            <person name="Liu Z."/>
            <person name="Sun F."/>
            <person name="Shao Z."/>
        </authorList>
    </citation>
    <scope>NUCLEOTIDE SEQUENCE</scope>
    <source>
        <strain evidence="12">S27-2</strain>
    </source>
</reference>
<comment type="caution">
    <text evidence="12">The sequence shown here is derived from an EMBL/GenBank/DDBJ whole genome shotgun (WGS) entry which is preliminary data.</text>
</comment>
<keyword evidence="6 8" id="KW-0057">Aromatic amino acid biosynthesis</keyword>
<dbReference type="SUPFAM" id="SSF51735">
    <property type="entry name" value="NAD(P)-binding Rossmann-fold domains"/>
    <property type="match status" value="1"/>
</dbReference>
<dbReference type="InterPro" id="IPR046346">
    <property type="entry name" value="Aminoacid_DH-like_N_sf"/>
</dbReference>
<evidence type="ECO:0000256" key="2">
    <source>
        <dbReference type="ARBA" id="ARBA00012962"/>
    </source>
</evidence>
<feature type="binding site" evidence="8">
    <location>
        <position position="101"/>
    </location>
    <ligand>
        <name>shikimate</name>
        <dbReference type="ChEBI" id="CHEBI:36208"/>
    </ligand>
</feature>
<comment type="pathway">
    <text evidence="1 8">Metabolic intermediate biosynthesis; chorismate biosynthesis; chorismate from D-erythrose 4-phosphate and phosphoenolpyruvate: step 4/7.</text>
</comment>
<feature type="binding site" evidence="8">
    <location>
        <position position="215"/>
    </location>
    <ligand>
        <name>shikimate</name>
        <dbReference type="ChEBI" id="CHEBI:36208"/>
    </ligand>
</feature>
<dbReference type="InterPro" id="IPR036291">
    <property type="entry name" value="NAD(P)-bd_dom_sf"/>
</dbReference>
<dbReference type="GO" id="GO:0004764">
    <property type="term" value="F:shikimate 3-dehydrogenase (NADP+) activity"/>
    <property type="evidence" value="ECO:0007669"/>
    <property type="project" value="UniProtKB-UniRule"/>
</dbReference>
<dbReference type="HAMAP" id="MF_00222">
    <property type="entry name" value="Shikimate_DH_AroE"/>
    <property type="match status" value="1"/>
</dbReference>
<dbReference type="Gene3D" id="3.40.50.720">
    <property type="entry name" value="NAD(P)-binding Rossmann-like Domain"/>
    <property type="match status" value="1"/>
</dbReference>
<organism evidence="12 13">
    <name type="scientific">Neptunicella marina</name>
    <dbReference type="NCBI Taxonomy" id="2125989"/>
    <lineage>
        <taxon>Bacteria</taxon>
        <taxon>Pseudomonadati</taxon>
        <taxon>Pseudomonadota</taxon>
        <taxon>Gammaproteobacteria</taxon>
        <taxon>Alteromonadales</taxon>
        <taxon>Alteromonadaceae</taxon>
        <taxon>Neptunicella</taxon>
    </lineage>
</organism>
<evidence type="ECO:0000313" key="13">
    <source>
        <dbReference type="Proteomes" id="UP000601768"/>
    </source>
</evidence>
<evidence type="ECO:0000256" key="8">
    <source>
        <dbReference type="HAMAP-Rule" id="MF_00222"/>
    </source>
</evidence>
<dbReference type="GO" id="GO:0005829">
    <property type="term" value="C:cytosol"/>
    <property type="evidence" value="ECO:0007669"/>
    <property type="project" value="TreeGrafter"/>
</dbReference>
<evidence type="ECO:0000256" key="5">
    <source>
        <dbReference type="ARBA" id="ARBA00023002"/>
    </source>
</evidence>
<comment type="catalytic activity">
    <reaction evidence="7 8">
        <text>shikimate + NADP(+) = 3-dehydroshikimate + NADPH + H(+)</text>
        <dbReference type="Rhea" id="RHEA:17737"/>
        <dbReference type="ChEBI" id="CHEBI:15378"/>
        <dbReference type="ChEBI" id="CHEBI:16630"/>
        <dbReference type="ChEBI" id="CHEBI:36208"/>
        <dbReference type="ChEBI" id="CHEBI:57783"/>
        <dbReference type="ChEBI" id="CHEBI:58349"/>
        <dbReference type="EC" id="1.1.1.25"/>
    </reaction>
</comment>
<evidence type="ECO:0000259" key="11">
    <source>
        <dbReference type="Pfam" id="PF18317"/>
    </source>
</evidence>